<proteinExistence type="predicted"/>
<keyword evidence="2" id="KW-1185">Reference proteome</keyword>
<protein>
    <submittedName>
        <fullName evidence="1">Uncharacterized protein</fullName>
    </submittedName>
</protein>
<reference evidence="1 2" key="2">
    <citation type="journal article" date="2022" name="Mol. Ecol. Resour.">
        <title>The genomes of chicory, endive, great burdock and yacon provide insights into Asteraceae paleo-polyploidization history and plant inulin production.</title>
        <authorList>
            <person name="Fan W."/>
            <person name="Wang S."/>
            <person name="Wang H."/>
            <person name="Wang A."/>
            <person name="Jiang F."/>
            <person name="Liu H."/>
            <person name="Zhao H."/>
            <person name="Xu D."/>
            <person name="Zhang Y."/>
        </authorList>
    </citation>
    <scope>NUCLEOTIDE SEQUENCE [LARGE SCALE GENOMIC DNA]</scope>
    <source>
        <strain evidence="2">cv. Punajuju</strain>
        <tissue evidence="1">Leaves</tissue>
    </source>
</reference>
<comment type="caution">
    <text evidence="1">The sequence shown here is derived from an EMBL/GenBank/DDBJ whole genome shotgun (WGS) entry which is preliminary data.</text>
</comment>
<organism evidence="1 2">
    <name type="scientific">Cichorium intybus</name>
    <name type="common">Chicory</name>
    <dbReference type="NCBI Taxonomy" id="13427"/>
    <lineage>
        <taxon>Eukaryota</taxon>
        <taxon>Viridiplantae</taxon>
        <taxon>Streptophyta</taxon>
        <taxon>Embryophyta</taxon>
        <taxon>Tracheophyta</taxon>
        <taxon>Spermatophyta</taxon>
        <taxon>Magnoliopsida</taxon>
        <taxon>eudicotyledons</taxon>
        <taxon>Gunneridae</taxon>
        <taxon>Pentapetalae</taxon>
        <taxon>asterids</taxon>
        <taxon>campanulids</taxon>
        <taxon>Asterales</taxon>
        <taxon>Asteraceae</taxon>
        <taxon>Cichorioideae</taxon>
        <taxon>Cichorieae</taxon>
        <taxon>Cichoriinae</taxon>
        <taxon>Cichorium</taxon>
    </lineage>
</organism>
<dbReference type="EMBL" id="CM042014">
    <property type="protein sequence ID" value="KAI3721050.1"/>
    <property type="molecule type" value="Genomic_DNA"/>
</dbReference>
<sequence>MKDYIFYFSIMIGWLLMIIIMVVHVLFVISKPDVFKSPSLDTNVIFAEDKGSELTVAETGRQLSSSKHEI</sequence>
<gene>
    <name evidence="1" type="ORF">L2E82_32053</name>
</gene>
<evidence type="ECO:0000313" key="2">
    <source>
        <dbReference type="Proteomes" id="UP001055811"/>
    </source>
</evidence>
<reference evidence="2" key="1">
    <citation type="journal article" date="2022" name="Mol. Ecol. Resour.">
        <title>The genomes of chicory, endive, great burdock and yacon provide insights into Asteraceae palaeo-polyploidization history and plant inulin production.</title>
        <authorList>
            <person name="Fan W."/>
            <person name="Wang S."/>
            <person name="Wang H."/>
            <person name="Wang A."/>
            <person name="Jiang F."/>
            <person name="Liu H."/>
            <person name="Zhao H."/>
            <person name="Xu D."/>
            <person name="Zhang Y."/>
        </authorList>
    </citation>
    <scope>NUCLEOTIDE SEQUENCE [LARGE SCALE GENOMIC DNA]</scope>
    <source>
        <strain evidence="2">cv. Punajuju</strain>
    </source>
</reference>
<evidence type="ECO:0000313" key="1">
    <source>
        <dbReference type="EMBL" id="KAI3721050.1"/>
    </source>
</evidence>
<name>A0ACB9BGG0_CICIN</name>
<accession>A0ACB9BGG0</accession>
<dbReference type="Proteomes" id="UP001055811">
    <property type="component" value="Linkage Group LG06"/>
</dbReference>